<dbReference type="Proteomes" id="UP000184452">
    <property type="component" value="Unassembled WGS sequence"/>
</dbReference>
<feature type="signal peptide" evidence="1">
    <location>
        <begin position="1"/>
        <end position="27"/>
    </location>
</feature>
<accession>A0A1M6C781</accession>
<proteinExistence type="predicted"/>
<reference evidence="2 3" key="1">
    <citation type="submission" date="2016-11" db="EMBL/GenBank/DDBJ databases">
        <authorList>
            <person name="Jaros S."/>
            <person name="Januszkiewicz K."/>
            <person name="Wedrychowicz H."/>
        </authorList>
    </citation>
    <scope>NUCLEOTIDE SEQUENCE [LARGE SCALE GENOMIC DNA]</scope>
    <source>
        <strain evidence="2 3">CGMCC 4.5723</strain>
    </source>
</reference>
<keyword evidence="3" id="KW-1185">Reference proteome</keyword>
<evidence type="ECO:0000313" key="2">
    <source>
        <dbReference type="EMBL" id="SHI56644.1"/>
    </source>
</evidence>
<dbReference type="RefSeq" id="WP_143173240.1">
    <property type="nucleotide sequence ID" value="NZ_FQZK01000001.1"/>
</dbReference>
<gene>
    <name evidence="2" type="ORF">SAMN05421803_101600</name>
</gene>
<evidence type="ECO:0000256" key="1">
    <source>
        <dbReference type="SAM" id="SignalP"/>
    </source>
</evidence>
<dbReference type="AlphaFoldDB" id="A0A1M6C781"/>
<name>A0A1M6C781_9ACTN</name>
<protein>
    <submittedName>
        <fullName evidence="2">Uncharacterized protein</fullName>
    </submittedName>
</protein>
<organism evidence="2 3">
    <name type="scientific">Nocardiopsis flavescens</name>
    <dbReference type="NCBI Taxonomy" id="758803"/>
    <lineage>
        <taxon>Bacteria</taxon>
        <taxon>Bacillati</taxon>
        <taxon>Actinomycetota</taxon>
        <taxon>Actinomycetes</taxon>
        <taxon>Streptosporangiales</taxon>
        <taxon>Nocardiopsidaceae</taxon>
        <taxon>Nocardiopsis</taxon>
    </lineage>
</organism>
<sequence>MLKSRVVVLTALLGAGGVLLGAAPAAASDAAPAGVVVERTAVAPAPTAADRGPIVAAPPEKVIGEYPTQRACNEAGRRLGGESYRCARNQHGDWMLIVPRV</sequence>
<dbReference type="EMBL" id="FQZK01000001">
    <property type="protein sequence ID" value="SHI56644.1"/>
    <property type="molecule type" value="Genomic_DNA"/>
</dbReference>
<evidence type="ECO:0000313" key="3">
    <source>
        <dbReference type="Proteomes" id="UP000184452"/>
    </source>
</evidence>
<feature type="chain" id="PRO_5012861548" evidence="1">
    <location>
        <begin position="28"/>
        <end position="101"/>
    </location>
</feature>
<keyword evidence="1" id="KW-0732">Signal</keyword>